<gene>
    <name evidence="1" type="ORF">CY34DRAFT_728421</name>
</gene>
<dbReference type="Proteomes" id="UP000054485">
    <property type="component" value="Unassembled WGS sequence"/>
</dbReference>
<keyword evidence="2" id="KW-1185">Reference proteome</keyword>
<protein>
    <recommendedName>
        <fullName evidence="3">Protein kinase domain-containing protein</fullName>
    </recommendedName>
</protein>
<evidence type="ECO:0008006" key="3">
    <source>
        <dbReference type="Google" id="ProtNLM"/>
    </source>
</evidence>
<name>A0A0D0B9W6_9AGAM</name>
<dbReference type="Gene3D" id="3.30.200.20">
    <property type="entry name" value="Phosphorylase Kinase, domain 1"/>
    <property type="match status" value="1"/>
</dbReference>
<organism evidence="1 2">
    <name type="scientific">Suillus luteus UH-Slu-Lm8-n1</name>
    <dbReference type="NCBI Taxonomy" id="930992"/>
    <lineage>
        <taxon>Eukaryota</taxon>
        <taxon>Fungi</taxon>
        <taxon>Dikarya</taxon>
        <taxon>Basidiomycota</taxon>
        <taxon>Agaricomycotina</taxon>
        <taxon>Agaricomycetes</taxon>
        <taxon>Agaricomycetidae</taxon>
        <taxon>Boletales</taxon>
        <taxon>Suillineae</taxon>
        <taxon>Suillaceae</taxon>
        <taxon>Suillus</taxon>
    </lineage>
</organism>
<accession>A0A0D0B9W6</accession>
<dbReference type="SUPFAM" id="SSF56112">
    <property type="entry name" value="Protein kinase-like (PK-like)"/>
    <property type="match status" value="1"/>
</dbReference>
<dbReference type="InterPro" id="IPR011009">
    <property type="entry name" value="Kinase-like_dom_sf"/>
</dbReference>
<reference evidence="1 2" key="1">
    <citation type="submission" date="2014-04" db="EMBL/GenBank/DDBJ databases">
        <authorList>
            <consortium name="DOE Joint Genome Institute"/>
            <person name="Kuo A."/>
            <person name="Ruytinx J."/>
            <person name="Rineau F."/>
            <person name="Colpaert J."/>
            <person name="Kohler A."/>
            <person name="Nagy L.G."/>
            <person name="Floudas D."/>
            <person name="Copeland A."/>
            <person name="Barry K.W."/>
            <person name="Cichocki N."/>
            <person name="Veneault-Fourrey C."/>
            <person name="LaButti K."/>
            <person name="Lindquist E.A."/>
            <person name="Lipzen A."/>
            <person name="Lundell T."/>
            <person name="Morin E."/>
            <person name="Murat C."/>
            <person name="Sun H."/>
            <person name="Tunlid A."/>
            <person name="Henrissat B."/>
            <person name="Grigoriev I.V."/>
            <person name="Hibbett D.S."/>
            <person name="Martin F."/>
            <person name="Nordberg H.P."/>
            <person name="Cantor M.N."/>
            <person name="Hua S.X."/>
        </authorList>
    </citation>
    <scope>NUCLEOTIDE SEQUENCE [LARGE SCALE GENOMIC DNA]</scope>
    <source>
        <strain evidence="1 2">UH-Slu-Lm8-n1</strain>
    </source>
</reference>
<dbReference type="InParanoid" id="A0A0D0B9W6"/>
<sequence>MTININASTVDVGSDLPDLLYATDSVPKFRVFQTLGTGGFAKAVLARSSMEPSRVFCLKVFRKDQPKDIEEIMMDLAVNKRIATLLPCPARNFLMGLEFSFQTKHEIIFAMVCPFPLRSISVV</sequence>
<proteinExistence type="predicted"/>
<dbReference type="AlphaFoldDB" id="A0A0D0B9W6"/>
<dbReference type="EMBL" id="KN835220">
    <property type="protein sequence ID" value="KIK43152.1"/>
    <property type="molecule type" value="Genomic_DNA"/>
</dbReference>
<dbReference type="HOGENOM" id="CLU_2016746_0_0_1"/>
<evidence type="ECO:0000313" key="1">
    <source>
        <dbReference type="EMBL" id="KIK43152.1"/>
    </source>
</evidence>
<evidence type="ECO:0000313" key="2">
    <source>
        <dbReference type="Proteomes" id="UP000054485"/>
    </source>
</evidence>
<reference evidence="2" key="2">
    <citation type="submission" date="2015-01" db="EMBL/GenBank/DDBJ databases">
        <title>Evolutionary Origins and Diversification of the Mycorrhizal Mutualists.</title>
        <authorList>
            <consortium name="DOE Joint Genome Institute"/>
            <consortium name="Mycorrhizal Genomics Consortium"/>
            <person name="Kohler A."/>
            <person name="Kuo A."/>
            <person name="Nagy L.G."/>
            <person name="Floudas D."/>
            <person name="Copeland A."/>
            <person name="Barry K.W."/>
            <person name="Cichocki N."/>
            <person name="Veneault-Fourrey C."/>
            <person name="LaButti K."/>
            <person name="Lindquist E.A."/>
            <person name="Lipzen A."/>
            <person name="Lundell T."/>
            <person name="Morin E."/>
            <person name="Murat C."/>
            <person name="Riley R."/>
            <person name="Ohm R."/>
            <person name="Sun H."/>
            <person name="Tunlid A."/>
            <person name="Henrissat B."/>
            <person name="Grigoriev I.V."/>
            <person name="Hibbett D.S."/>
            <person name="Martin F."/>
        </authorList>
    </citation>
    <scope>NUCLEOTIDE SEQUENCE [LARGE SCALE GENOMIC DNA]</scope>
    <source>
        <strain evidence="2">UH-Slu-Lm8-n1</strain>
    </source>
</reference>